<protein>
    <submittedName>
        <fullName evidence="2">Uncharacterized protein</fullName>
    </submittedName>
</protein>
<feature type="compositionally biased region" description="Polar residues" evidence="1">
    <location>
        <begin position="73"/>
        <end position="82"/>
    </location>
</feature>
<reference evidence="2 3" key="1">
    <citation type="submission" date="2021-06" db="EMBL/GenBank/DDBJ databases">
        <authorList>
            <person name="Palmer J.M."/>
        </authorList>
    </citation>
    <scope>NUCLEOTIDE SEQUENCE [LARGE SCALE GENOMIC DNA]</scope>
    <source>
        <strain evidence="3">if_2019</strain>
        <tissue evidence="2">Muscle</tissue>
    </source>
</reference>
<keyword evidence="3" id="KW-1185">Reference proteome</keyword>
<organism evidence="2 3">
    <name type="scientific">Ilyodon furcidens</name>
    <name type="common">goldbreast splitfin</name>
    <dbReference type="NCBI Taxonomy" id="33524"/>
    <lineage>
        <taxon>Eukaryota</taxon>
        <taxon>Metazoa</taxon>
        <taxon>Chordata</taxon>
        <taxon>Craniata</taxon>
        <taxon>Vertebrata</taxon>
        <taxon>Euteleostomi</taxon>
        <taxon>Actinopterygii</taxon>
        <taxon>Neopterygii</taxon>
        <taxon>Teleostei</taxon>
        <taxon>Neoteleostei</taxon>
        <taxon>Acanthomorphata</taxon>
        <taxon>Ovalentaria</taxon>
        <taxon>Atherinomorphae</taxon>
        <taxon>Cyprinodontiformes</taxon>
        <taxon>Goodeidae</taxon>
        <taxon>Ilyodon</taxon>
    </lineage>
</organism>
<dbReference type="EMBL" id="JAHRIQ010106512">
    <property type="protein sequence ID" value="MEQ2256127.1"/>
    <property type="molecule type" value="Genomic_DNA"/>
</dbReference>
<accession>A0ABV0VFS1</accession>
<feature type="region of interest" description="Disordered" evidence="1">
    <location>
        <begin position="54"/>
        <end position="82"/>
    </location>
</feature>
<evidence type="ECO:0000313" key="3">
    <source>
        <dbReference type="Proteomes" id="UP001482620"/>
    </source>
</evidence>
<gene>
    <name evidence="2" type="ORF">ILYODFUR_021213</name>
</gene>
<proteinExistence type="predicted"/>
<evidence type="ECO:0000313" key="2">
    <source>
        <dbReference type="EMBL" id="MEQ2256127.1"/>
    </source>
</evidence>
<sequence length="100" mass="11347">MAFTCIALHQVPRDPKALYTTICHPPIHTLTEVDCIDTGEAAIHRCHQALLPPSAGKEGEVSCPRTRLRQSRDSNQQPTSYRTNLYQCRHRRPGYTVIHI</sequence>
<evidence type="ECO:0000256" key="1">
    <source>
        <dbReference type="SAM" id="MobiDB-lite"/>
    </source>
</evidence>
<name>A0ABV0VFS1_9TELE</name>
<comment type="caution">
    <text evidence="2">The sequence shown here is derived from an EMBL/GenBank/DDBJ whole genome shotgun (WGS) entry which is preliminary data.</text>
</comment>
<dbReference type="Proteomes" id="UP001482620">
    <property type="component" value="Unassembled WGS sequence"/>
</dbReference>